<evidence type="ECO:0000256" key="2">
    <source>
        <dbReference type="ARBA" id="ARBA00023136"/>
    </source>
</evidence>
<dbReference type="FunFam" id="2.30.29.30:FF:000073">
    <property type="entry name" value="Pleckstrin homology domain-containing family B member 2"/>
    <property type="match status" value="1"/>
</dbReference>
<dbReference type="PANTHER" id="PTHR14309">
    <property type="entry name" value="EXPRESSED PROTEIN"/>
    <property type="match status" value="1"/>
</dbReference>
<dbReference type="PANTHER" id="PTHR14309:SF7">
    <property type="entry name" value="PLECKSTRIN HOMOLOGY DOMAIN-CONTAINING FAMILY B MEMBER 1"/>
    <property type="match status" value="1"/>
</dbReference>
<dbReference type="InterPro" id="IPR039680">
    <property type="entry name" value="PLEKHB1/2"/>
</dbReference>
<dbReference type="GO" id="GO:0045595">
    <property type="term" value="P:regulation of cell differentiation"/>
    <property type="evidence" value="ECO:0007669"/>
    <property type="project" value="TreeGrafter"/>
</dbReference>
<feature type="compositionally biased region" description="Basic and acidic residues" evidence="3">
    <location>
        <begin position="161"/>
        <end position="170"/>
    </location>
</feature>
<feature type="region of interest" description="Disordered" evidence="3">
    <location>
        <begin position="144"/>
        <end position="170"/>
    </location>
</feature>
<comment type="caution">
    <text evidence="4">The sequence shown here is derived from an EMBL/GenBank/DDBJ whole genome shotgun (WGS) entry which is preliminary data.</text>
</comment>
<dbReference type="EMBL" id="JACAGB010000009">
    <property type="protein sequence ID" value="KAF6343459.1"/>
    <property type="molecule type" value="Genomic_DNA"/>
</dbReference>
<dbReference type="SUPFAM" id="SSF50729">
    <property type="entry name" value="PH domain-like"/>
    <property type="match status" value="1"/>
</dbReference>
<keyword evidence="2" id="KW-0472">Membrane</keyword>
<dbReference type="InterPro" id="IPR011993">
    <property type="entry name" value="PH-like_dom_sf"/>
</dbReference>
<dbReference type="Proteomes" id="UP000558488">
    <property type="component" value="Unassembled WGS sequence"/>
</dbReference>
<dbReference type="GO" id="GO:0016020">
    <property type="term" value="C:membrane"/>
    <property type="evidence" value="ECO:0007669"/>
    <property type="project" value="UniProtKB-SubCell"/>
</dbReference>
<gene>
    <name evidence="4" type="ORF">mPipKuh1_013676</name>
</gene>
<reference evidence="4 5" key="1">
    <citation type="journal article" date="2020" name="Nature">
        <title>Six reference-quality genomes reveal evolution of bat adaptations.</title>
        <authorList>
            <person name="Jebb D."/>
            <person name="Huang Z."/>
            <person name="Pippel M."/>
            <person name="Hughes G.M."/>
            <person name="Lavrichenko K."/>
            <person name="Devanna P."/>
            <person name="Winkler S."/>
            <person name="Jermiin L.S."/>
            <person name="Skirmuntt E.C."/>
            <person name="Katzourakis A."/>
            <person name="Burkitt-Gray L."/>
            <person name="Ray D.A."/>
            <person name="Sullivan K.A.M."/>
            <person name="Roscito J.G."/>
            <person name="Kirilenko B.M."/>
            <person name="Davalos L.M."/>
            <person name="Corthals A.P."/>
            <person name="Power M.L."/>
            <person name="Jones G."/>
            <person name="Ransome R.D."/>
            <person name="Dechmann D.K.N."/>
            <person name="Locatelli A.G."/>
            <person name="Puechmaille S.J."/>
            <person name="Fedrigo O."/>
            <person name="Jarvis E.D."/>
            <person name="Hiller M."/>
            <person name="Vernes S.C."/>
            <person name="Myers E.W."/>
            <person name="Teeling E.C."/>
        </authorList>
    </citation>
    <scope>NUCLEOTIDE SEQUENCE [LARGE SCALE GENOMIC DNA]</scope>
    <source>
        <strain evidence="4">MPipKuh1</strain>
        <tissue evidence="4">Flight muscle</tissue>
    </source>
</reference>
<organism evidence="4 5">
    <name type="scientific">Pipistrellus kuhlii</name>
    <name type="common">Kuhl's pipistrelle</name>
    <dbReference type="NCBI Taxonomy" id="59472"/>
    <lineage>
        <taxon>Eukaryota</taxon>
        <taxon>Metazoa</taxon>
        <taxon>Chordata</taxon>
        <taxon>Craniata</taxon>
        <taxon>Vertebrata</taxon>
        <taxon>Euteleostomi</taxon>
        <taxon>Mammalia</taxon>
        <taxon>Eutheria</taxon>
        <taxon>Laurasiatheria</taxon>
        <taxon>Chiroptera</taxon>
        <taxon>Yangochiroptera</taxon>
        <taxon>Vespertilionidae</taxon>
        <taxon>Pipistrellus</taxon>
    </lineage>
</organism>
<dbReference type="AlphaFoldDB" id="A0A7J7X1B4"/>
<protein>
    <submittedName>
        <fullName evidence="4">Pleckstrin homology domain containing B1</fullName>
    </submittedName>
</protein>
<keyword evidence="5" id="KW-1185">Reference proteome</keyword>
<accession>A0A7J7X1B4</accession>
<evidence type="ECO:0000313" key="5">
    <source>
        <dbReference type="Proteomes" id="UP000558488"/>
    </source>
</evidence>
<evidence type="ECO:0000256" key="3">
    <source>
        <dbReference type="SAM" id="MobiDB-lite"/>
    </source>
</evidence>
<evidence type="ECO:0000256" key="1">
    <source>
        <dbReference type="ARBA" id="ARBA00004370"/>
    </source>
</evidence>
<name>A0A7J7X1B4_PIPKU</name>
<evidence type="ECO:0000313" key="4">
    <source>
        <dbReference type="EMBL" id="KAF6343459.1"/>
    </source>
</evidence>
<dbReference type="Gene3D" id="2.30.29.30">
    <property type="entry name" value="Pleckstrin-homology domain (PH domain)/Phosphotyrosine-binding domain (PTB)"/>
    <property type="match status" value="1"/>
</dbReference>
<comment type="subcellular location">
    <subcellularLocation>
        <location evidence="1">Membrane</location>
    </subcellularLocation>
</comment>
<proteinExistence type="predicted"/>
<sequence>MALVRGGWLWRQSSILRRWKRNWFALWLDGTLGYYHDETAQDEEDRVLIRFNVRSIKMGQECHELGRLRCWRRIPPRCASTARTRTTTRWCRPMRTTPLTFEATTDRPTDSPTQAPEASRTWWCGRTPATAREPRWPWACSRGRPPGRRWARSCGRPVGSEPRDSARLSA</sequence>